<keyword evidence="2" id="KW-1185">Reference proteome</keyword>
<dbReference type="Pfam" id="PF06338">
    <property type="entry name" value="ComK"/>
    <property type="match status" value="1"/>
</dbReference>
<reference evidence="1 2" key="1">
    <citation type="submission" date="2016-07" db="EMBL/GenBank/DDBJ databases">
        <title>Caryophanon tenue genome sequencing.</title>
        <authorList>
            <person name="Verma A."/>
            <person name="Pal Y."/>
            <person name="Krishnamurthi S."/>
        </authorList>
    </citation>
    <scope>NUCLEOTIDE SEQUENCE [LARGE SCALE GENOMIC DNA]</scope>
    <source>
        <strain evidence="1 2">DSM 14152</strain>
    </source>
</reference>
<dbReference type="STRING" id="33978.A6M13_08985"/>
<organism evidence="1 2">
    <name type="scientific">Caryophanon tenue</name>
    <dbReference type="NCBI Taxonomy" id="33978"/>
    <lineage>
        <taxon>Bacteria</taxon>
        <taxon>Bacillati</taxon>
        <taxon>Bacillota</taxon>
        <taxon>Bacilli</taxon>
        <taxon>Bacillales</taxon>
        <taxon>Caryophanaceae</taxon>
        <taxon>Caryophanon</taxon>
    </lineage>
</organism>
<sequence>MTWHEYQDTPLVTVDDYLASSKTFAIASYQYKDQLFSIVYDVNGKYLVKKKPLHIVRDSCRSYGFTYDERVNQAKRYIQNKHKLPVVIEHDFNVPVILFPLYSAKSEHNIWLSTHAIQGIFNCKTHCNISFPNDKLLSIPVTHNVVNTQYACACAFSRKLQMLKFERRLQHFEL</sequence>
<name>A0A1C0YJW5_9BACL</name>
<dbReference type="GO" id="GO:0030420">
    <property type="term" value="P:establishment of competence for transformation"/>
    <property type="evidence" value="ECO:0007669"/>
    <property type="project" value="InterPro"/>
</dbReference>
<dbReference type="PROSITE" id="PS00414">
    <property type="entry name" value="PROFILIN"/>
    <property type="match status" value="1"/>
</dbReference>
<protein>
    <recommendedName>
        <fullName evidence="3">Competence protein</fullName>
    </recommendedName>
</protein>
<dbReference type="Proteomes" id="UP000093199">
    <property type="component" value="Unassembled WGS sequence"/>
</dbReference>
<dbReference type="InterPro" id="IPR027310">
    <property type="entry name" value="Profilin_CS"/>
</dbReference>
<dbReference type="RefSeq" id="WP_066542939.1">
    <property type="nucleotide sequence ID" value="NZ_MASJ01000003.1"/>
</dbReference>
<dbReference type="GO" id="GO:0003779">
    <property type="term" value="F:actin binding"/>
    <property type="evidence" value="ECO:0007669"/>
    <property type="project" value="InterPro"/>
</dbReference>
<comment type="caution">
    <text evidence="1">The sequence shown here is derived from an EMBL/GenBank/DDBJ whole genome shotgun (WGS) entry which is preliminary data.</text>
</comment>
<evidence type="ECO:0008006" key="3">
    <source>
        <dbReference type="Google" id="ProtNLM"/>
    </source>
</evidence>
<evidence type="ECO:0000313" key="1">
    <source>
        <dbReference type="EMBL" id="OCS87443.1"/>
    </source>
</evidence>
<evidence type="ECO:0000313" key="2">
    <source>
        <dbReference type="Proteomes" id="UP000093199"/>
    </source>
</evidence>
<accession>A0A1C0YJW5</accession>
<gene>
    <name evidence="1" type="ORF">A6M13_08985</name>
</gene>
<dbReference type="InterPro" id="IPR010461">
    <property type="entry name" value="ComK"/>
</dbReference>
<proteinExistence type="predicted"/>
<dbReference type="EMBL" id="MASJ01000003">
    <property type="protein sequence ID" value="OCS87443.1"/>
    <property type="molecule type" value="Genomic_DNA"/>
</dbReference>
<dbReference type="AlphaFoldDB" id="A0A1C0YJW5"/>
<dbReference type="OrthoDB" id="2417337at2"/>